<keyword evidence="1" id="KW-1133">Transmembrane helix</keyword>
<dbReference type="InterPro" id="IPR039492">
    <property type="entry name" value="TMEM109"/>
</dbReference>
<dbReference type="Ensembl" id="ENSDCDT00010004363.1">
    <property type="protein sequence ID" value="ENSDCDP00010004210.1"/>
    <property type="gene ID" value="ENSDCDG00010001872.1"/>
</dbReference>
<feature type="chain" id="PRO_5044196165" description="Transmembrane protein 109" evidence="2">
    <location>
        <begin position="24"/>
        <end position="225"/>
    </location>
</feature>
<dbReference type="PANTHER" id="PTHR14550">
    <property type="entry name" value="TRANSMEMBRANE PROTEIN 109"/>
    <property type="match status" value="1"/>
</dbReference>
<feature type="signal peptide" evidence="2">
    <location>
        <begin position="1"/>
        <end position="23"/>
    </location>
</feature>
<evidence type="ECO:0000256" key="1">
    <source>
        <dbReference type="SAM" id="Phobius"/>
    </source>
</evidence>
<evidence type="ECO:0000313" key="4">
    <source>
        <dbReference type="Proteomes" id="UP000694580"/>
    </source>
</evidence>
<keyword evidence="2" id="KW-0732">Signal</keyword>
<proteinExistence type="predicted"/>
<gene>
    <name evidence="3" type="primary">tmem109</name>
</gene>
<sequence length="225" mass="24503">MVGYVVSLILLTFSCTIVPLSSGHSSTSEDFSVPPGTQQNFRSVLTGLHKEAHGFLVGLIGEQAVKTSLQCVTGAVRFLSEGAASILTVFTGHIREFLDVTGIRVQLPFERVTPEGVVYVVQWTLLAVLCYWLLSCLVRLVVRVLRQTLWLLKLCGAVALFALILSDADASAETTAARLAGLVAACALLGVRPAYSKEDHTAHLEEQVRRLEKRLGDLELKRKAE</sequence>
<dbReference type="GeneID" id="114788679"/>
<dbReference type="AlphaFoldDB" id="A0AAY4A858"/>
<feature type="transmembrane region" description="Helical" evidence="1">
    <location>
        <begin position="177"/>
        <end position="195"/>
    </location>
</feature>
<evidence type="ECO:0008006" key="5">
    <source>
        <dbReference type="Google" id="ProtNLM"/>
    </source>
</evidence>
<dbReference type="PANTHER" id="PTHR14550:SF2">
    <property type="entry name" value="TRANSMEMBRANE PROTEIN 109"/>
    <property type="match status" value="1"/>
</dbReference>
<evidence type="ECO:0000256" key="2">
    <source>
        <dbReference type="SAM" id="SignalP"/>
    </source>
</evidence>
<keyword evidence="4" id="KW-1185">Reference proteome</keyword>
<reference evidence="3" key="2">
    <citation type="submission" date="2025-08" db="UniProtKB">
        <authorList>
            <consortium name="Ensembl"/>
        </authorList>
    </citation>
    <scope>IDENTIFICATION</scope>
</reference>
<organism evidence="3 4">
    <name type="scientific">Denticeps clupeoides</name>
    <name type="common">denticle herring</name>
    <dbReference type="NCBI Taxonomy" id="299321"/>
    <lineage>
        <taxon>Eukaryota</taxon>
        <taxon>Metazoa</taxon>
        <taxon>Chordata</taxon>
        <taxon>Craniata</taxon>
        <taxon>Vertebrata</taxon>
        <taxon>Euteleostomi</taxon>
        <taxon>Actinopterygii</taxon>
        <taxon>Neopterygii</taxon>
        <taxon>Teleostei</taxon>
        <taxon>Clupei</taxon>
        <taxon>Clupeiformes</taxon>
        <taxon>Denticipitoidei</taxon>
        <taxon>Denticipitidae</taxon>
        <taxon>Denticeps</taxon>
    </lineage>
</organism>
<dbReference type="RefSeq" id="XP_028833319.1">
    <property type="nucleotide sequence ID" value="XM_028977486.1"/>
</dbReference>
<protein>
    <recommendedName>
        <fullName evidence="5">Transmembrane protein 109</fullName>
    </recommendedName>
</protein>
<dbReference type="GO" id="GO:0042771">
    <property type="term" value="P:intrinsic apoptotic signaling pathway in response to DNA damage by p53 class mediator"/>
    <property type="evidence" value="ECO:0007669"/>
    <property type="project" value="TreeGrafter"/>
</dbReference>
<accession>A0AAY4A858</accession>
<evidence type="ECO:0000313" key="3">
    <source>
        <dbReference type="Ensembl" id="ENSDCDP00010004210.1"/>
    </source>
</evidence>
<reference evidence="3" key="3">
    <citation type="submission" date="2025-09" db="UniProtKB">
        <authorList>
            <consortium name="Ensembl"/>
        </authorList>
    </citation>
    <scope>IDENTIFICATION</scope>
</reference>
<dbReference type="GO" id="GO:0071480">
    <property type="term" value="P:cellular response to gamma radiation"/>
    <property type="evidence" value="ECO:0007669"/>
    <property type="project" value="InterPro"/>
</dbReference>
<dbReference type="GeneTree" id="ENSGT00510000052596"/>
<keyword evidence="1" id="KW-0812">Transmembrane</keyword>
<name>A0AAY4A858_9TELE</name>
<dbReference type="CTD" id="79073"/>
<reference evidence="3 4" key="1">
    <citation type="submission" date="2020-06" db="EMBL/GenBank/DDBJ databases">
        <authorList>
            <consortium name="Wellcome Sanger Institute Data Sharing"/>
        </authorList>
    </citation>
    <scope>NUCLEOTIDE SEQUENCE [LARGE SCALE GENOMIC DNA]</scope>
</reference>
<dbReference type="Pfam" id="PF14965">
    <property type="entry name" value="BRI3BP"/>
    <property type="match status" value="1"/>
</dbReference>
<keyword evidence="1" id="KW-0472">Membrane</keyword>
<dbReference type="Proteomes" id="UP000694580">
    <property type="component" value="Chromosome 4"/>
</dbReference>
<feature type="transmembrane region" description="Helical" evidence="1">
    <location>
        <begin position="149"/>
        <end position="165"/>
    </location>
</feature>
<feature type="transmembrane region" description="Helical" evidence="1">
    <location>
        <begin position="117"/>
        <end position="142"/>
    </location>
</feature>